<organism evidence="3 4">
    <name type="scientific">Catenuloplanes atrovinosus</name>
    <dbReference type="NCBI Taxonomy" id="137266"/>
    <lineage>
        <taxon>Bacteria</taxon>
        <taxon>Bacillati</taxon>
        <taxon>Actinomycetota</taxon>
        <taxon>Actinomycetes</taxon>
        <taxon>Micromonosporales</taxon>
        <taxon>Micromonosporaceae</taxon>
        <taxon>Catenuloplanes</taxon>
    </lineage>
</organism>
<comment type="caution">
    <text evidence="3">The sequence shown here is derived from an EMBL/GenBank/DDBJ whole genome shotgun (WGS) entry which is preliminary data.</text>
</comment>
<sequence length="132" mass="14109">MSIPPPLVRIGGDTDYQEDDMPHYLLSIQQPDGPPPGPEVLDPIMRDVEIVNTAMRDAGVWVFAGGLTDAASATVVRDSLITDGPYVEAKEHVGGLTILDVPDLDAALHWATRLSTALTLPVEVRAFHPGSS</sequence>
<dbReference type="InterPro" id="IPR011008">
    <property type="entry name" value="Dimeric_a/b-barrel"/>
</dbReference>
<reference evidence="3" key="1">
    <citation type="submission" date="2023-07" db="EMBL/GenBank/DDBJ databases">
        <title>Sequencing the genomes of 1000 actinobacteria strains.</title>
        <authorList>
            <person name="Klenk H.-P."/>
        </authorList>
    </citation>
    <scope>NUCLEOTIDE SEQUENCE</scope>
    <source>
        <strain evidence="3">DSM 44707</strain>
    </source>
</reference>
<keyword evidence="4" id="KW-1185">Reference proteome</keyword>
<accession>A0AAE3YKY5</accession>
<dbReference type="EMBL" id="JAVDYB010000001">
    <property type="protein sequence ID" value="MDR7274427.1"/>
    <property type="molecule type" value="Genomic_DNA"/>
</dbReference>
<feature type="domain" description="YCII-related" evidence="2">
    <location>
        <begin position="51"/>
        <end position="117"/>
    </location>
</feature>
<dbReference type="Gene3D" id="3.30.70.1060">
    <property type="entry name" value="Dimeric alpha+beta barrel"/>
    <property type="match status" value="1"/>
</dbReference>
<dbReference type="SUPFAM" id="SSF54909">
    <property type="entry name" value="Dimeric alpha+beta barrel"/>
    <property type="match status" value="1"/>
</dbReference>
<evidence type="ECO:0000313" key="4">
    <source>
        <dbReference type="Proteomes" id="UP001183643"/>
    </source>
</evidence>
<evidence type="ECO:0000256" key="1">
    <source>
        <dbReference type="ARBA" id="ARBA00007689"/>
    </source>
</evidence>
<dbReference type="InterPro" id="IPR005545">
    <property type="entry name" value="YCII"/>
</dbReference>
<dbReference type="PANTHER" id="PTHR35174">
    <property type="entry name" value="BLL7171 PROTEIN-RELATED"/>
    <property type="match status" value="1"/>
</dbReference>
<evidence type="ECO:0000259" key="2">
    <source>
        <dbReference type="Pfam" id="PF03795"/>
    </source>
</evidence>
<dbReference type="PANTHER" id="PTHR35174:SF3">
    <property type="entry name" value="BLL7171 PROTEIN"/>
    <property type="match status" value="1"/>
</dbReference>
<comment type="similarity">
    <text evidence="1">Belongs to the YciI family.</text>
</comment>
<dbReference type="RefSeq" id="WP_310364130.1">
    <property type="nucleotide sequence ID" value="NZ_JAVDYB010000001.1"/>
</dbReference>
<dbReference type="Proteomes" id="UP001183643">
    <property type="component" value="Unassembled WGS sequence"/>
</dbReference>
<dbReference type="AlphaFoldDB" id="A0AAE3YKY5"/>
<protein>
    <recommendedName>
        <fullName evidence="2">YCII-related domain-containing protein</fullName>
    </recommendedName>
</protein>
<dbReference type="Pfam" id="PF03795">
    <property type="entry name" value="YCII"/>
    <property type="match status" value="1"/>
</dbReference>
<gene>
    <name evidence="3" type="ORF">J2S41_001205</name>
</gene>
<proteinExistence type="inferred from homology"/>
<evidence type="ECO:0000313" key="3">
    <source>
        <dbReference type="EMBL" id="MDR7274427.1"/>
    </source>
</evidence>
<name>A0AAE3YKY5_9ACTN</name>